<keyword evidence="3" id="KW-1185">Reference proteome</keyword>
<dbReference type="Proteomes" id="UP000236333">
    <property type="component" value="Unassembled WGS sequence"/>
</dbReference>
<dbReference type="OrthoDB" id="74910at2759"/>
<name>A0A2J8A627_9CHLO</name>
<dbReference type="EMBL" id="PGGS01000152">
    <property type="protein sequence ID" value="PNH07955.1"/>
    <property type="molecule type" value="Genomic_DNA"/>
</dbReference>
<feature type="compositionally biased region" description="Low complexity" evidence="1">
    <location>
        <begin position="265"/>
        <end position="275"/>
    </location>
</feature>
<comment type="caution">
    <text evidence="2">The sequence shown here is derived from an EMBL/GenBank/DDBJ whole genome shotgun (WGS) entry which is preliminary data.</text>
</comment>
<evidence type="ECO:0000256" key="1">
    <source>
        <dbReference type="SAM" id="MobiDB-lite"/>
    </source>
</evidence>
<gene>
    <name evidence="2" type="ORF">TSOC_005545</name>
</gene>
<evidence type="ECO:0000313" key="3">
    <source>
        <dbReference type="Proteomes" id="UP000236333"/>
    </source>
</evidence>
<protein>
    <submittedName>
        <fullName evidence="2">Uncharacterized protein</fullName>
    </submittedName>
</protein>
<reference evidence="2 3" key="1">
    <citation type="journal article" date="2017" name="Mol. Biol. Evol.">
        <title>The 4-celled Tetrabaena socialis nuclear genome reveals the essential components for genetic control of cell number at the origin of multicellularity in the volvocine lineage.</title>
        <authorList>
            <person name="Featherston J."/>
            <person name="Arakaki Y."/>
            <person name="Hanschen E.R."/>
            <person name="Ferris P.J."/>
            <person name="Michod R.E."/>
            <person name="Olson B.J.S.C."/>
            <person name="Nozaki H."/>
            <person name="Durand P.M."/>
        </authorList>
    </citation>
    <scope>NUCLEOTIDE SEQUENCE [LARGE SCALE GENOMIC DNA]</scope>
    <source>
        <strain evidence="2 3">NIES-571</strain>
    </source>
</reference>
<evidence type="ECO:0000313" key="2">
    <source>
        <dbReference type="EMBL" id="PNH07955.1"/>
    </source>
</evidence>
<feature type="region of interest" description="Disordered" evidence="1">
    <location>
        <begin position="239"/>
        <end position="304"/>
    </location>
</feature>
<accession>A0A2J8A627</accession>
<proteinExistence type="predicted"/>
<organism evidence="2 3">
    <name type="scientific">Tetrabaena socialis</name>
    <dbReference type="NCBI Taxonomy" id="47790"/>
    <lineage>
        <taxon>Eukaryota</taxon>
        <taxon>Viridiplantae</taxon>
        <taxon>Chlorophyta</taxon>
        <taxon>core chlorophytes</taxon>
        <taxon>Chlorophyceae</taxon>
        <taxon>CS clade</taxon>
        <taxon>Chlamydomonadales</taxon>
        <taxon>Tetrabaenaceae</taxon>
        <taxon>Tetrabaena</taxon>
    </lineage>
</organism>
<sequence>MEHPPIHQPTRKRAFLERLAEGLSHEAAVRVVAVNGDSAEGRLFAREVLGVAYYPSVIAFPAASRTFYKYKGRSRDAEALLRFLNMTCCAREDAMWALRPAGQRGVEAAGGGQWFNQRLPLGITPGAAAAVVAGGALVLAAAAAAVSYATSRRPGLQPEVVAELDVSLGRMGTLMLRALKARAGLTLGVGVGQAQAESPAAAAAAEATEGMGAGAKAHELEPGPLLSADEAAAVVGASAATAEAAPSPGPVPAEAASTPHSTHVPSQAAAPSAQPQLPPLGGNGNGNGVAGPSTSGEDHAAAAAAAAVASATTVATRELTAEERHRLTRLTDDELIALVNSDPNLDVVLAKLLGDKK</sequence>
<dbReference type="AlphaFoldDB" id="A0A2J8A627"/>